<evidence type="ECO:0000313" key="3">
    <source>
        <dbReference type="Proteomes" id="UP001159428"/>
    </source>
</evidence>
<evidence type="ECO:0000259" key="1">
    <source>
        <dbReference type="PROSITE" id="PS50076"/>
    </source>
</evidence>
<keyword evidence="3" id="KW-1185">Reference proteome</keyword>
<dbReference type="Gene3D" id="1.10.287.110">
    <property type="entry name" value="DnaJ domain"/>
    <property type="match status" value="1"/>
</dbReference>
<dbReference type="Proteomes" id="UP001159428">
    <property type="component" value="Unassembled WGS sequence"/>
</dbReference>
<dbReference type="InterPro" id="IPR001623">
    <property type="entry name" value="DnaJ_domain"/>
</dbReference>
<dbReference type="AlphaFoldDB" id="A0AAU9X3L6"/>
<dbReference type="PROSITE" id="PS50076">
    <property type="entry name" value="DNAJ_2"/>
    <property type="match status" value="1"/>
</dbReference>
<gene>
    <name evidence="2" type="ORF">PMEA_00015456</name>
</gene>
<organism evidence="2 3">
    <name type="scientific">Pocillopora meandrina</name>
    <dbReference type="NCBI Taxonomy" id="46732"/>
    <lineage>
        <taxon>Eukaryota</taxon>
        <taxon>Metazoa</taxon>
        <taxon>Cnidaria</taxon>
        <taxon>Anthozoa</taxon>
        <taxon>Hexacorallia</taxon>
        <taxon>Scleractinia</taxon>
        <taxon>Astrocoeniina</taxon>
        <taxon>Pocilloporidae</taxon>
        <taxon>Pocillopora</taxon>
    </lineage>
</organism>
<name>A0AAU9X3L6_9CNID</name>
<sequence>MSDEQYKSLLIVNESKDASITLYIYVSCDLLCWMSFRSKIILPGEEYLYRSKDSFKFKLVARFEDKSKQTLLKPKTWVADILLKVTEDLRLKEGKLEDFPSEKRVCLRKLQRDKKIKTTSGKRNLYAILGLDIDQIRHMPREEQREAIKKGFREQIKRWHPDKNFGNEDKAKEVIMAWVVLLDDEKRARYHNEADYHKGWLSPQDGGRFSIRNDSQ</sequence>
<comment type="caution">
    <text evidence="2">The sequence shown here is derived from an EMBL/GenBank/DDBJ whole genome shotgun (WGS) entry which is preliminary data.</text>
</comment>
<protein>
    <recommendedName>
        <fullName evidence="1">J domain-containing protein</fullName>
    </recommendedName>
</protein>
<dbReference type="SUPFAM" id="SSF46565">
    <property type="entry name" value="Chaperone J-domain"/>
    <property type="match status" value="1"/>
</dbReference>
<dbReference type="CDD" id="cd06257">
    <property type="entry name" value="DnaJ"/>
    <property type="match status" value="1"/>
</dbReference>
<feature type="domain" description="J" evidence="1">
    <location>
        <begin position="124"/>
        <end position="194"/>
    </location>
</feature>
<accession>A0AAU9X3L6</accession>
<dbReference type="Pfam" id="PF00226">
    <property type="entry name" value="DnaJ"/>
    <property type="match status" value="1"/>
</dbReference>
<evidence type="ECO:0000313" key="2">
    <source>
        <dbReference type="EMBL" id="CAH3134405.1"/>
    </source>
</evidence>
<dbReference type="InterPro" id="IPR036869">
    <property type="entry name" value="J_dom_sf"/>
</dbReference>
<reference evidence="2 3" key="1">
    <citation type="submission" date="2022-05" db="EMBL/GenBank/DDBJ databases">
        <authorList>
            <consortium name="Genoscope - CEA"/>
            <person name="William W."/>
        </authorList>
    </citation>
    <scope>NUCLEOTIDE SEQUENCE [LARGE SCALE GENOMIC DNA]</scope>
</reference>
<dbReference type="SMART" id="SM00271">
    <property type="entry name" value="DnaJ"/>
    <property type="match status" value="1"/>
</dbReference>
<proteinExistence type="predicted"/>
<dbReference type="EMBL" id="CALNXJ010000028">
    <property type="protein sequence ID" value="CAH3134405.1"/>
    <property type="molecule type" value="Genomic_DNA"/>
</dbReference>